<keyword evidence="2" id="KW-1185">Reference proteome</keyword>
<gene>
    <name evidence="1" type="ORF">C900_02410</name>
</gene>
<dbReference type="Proteomes" id="UP000011135">
    <property type="component" value="Unassembled WGS sequence"/>
</dbReference>
<accession>L8JVN2</accession>
<name>L8JVN2_9BACT</name>
<evidence type="ECO:0000313" key="1">
    <source>
        <dbReference type="EMBL" id="ELR71674.1"/>
    </source>
</evidence>
<dbReference type="AlphaFoldDB" id="L8JVN2"/>
<organism evidence="1 2">
    <name type="scientific">Fulvivirga imtechensis AK7</name>
    <dbReference type="NCBI Taxonomy" id="1237149"/>
    <lineage>
        <taxon>Bacteria</taxon>
        <taxon>Pseudomonadati</taxon>
        <taxon>Bacteroidota</taxon>
        <taxon>Cytophagia</taxon>
        <taxon>Cytophagales</taxon>
        <taxon>Fulvivirgaceae</taxon>
        <taxon>Fulvivirga</taxon>
    </lineage>
</organism>
<dbReference type="eggNOG" id="ENOG5033AAK">
    <property type="taxonomic scope" value="Bacteria"/>
</dbReference>
<protein>
    <recommendedName>
        <fullName evidence="3">STAS/SEC14 domain-containing protein</fullName>
    </recommendedName>
</protein>
<evidence type="ECO:0008006" key="3">
    <source>
        <dbReference type="Google" id="ProtNLM"/>
    </source>
</evidence>
<evidence type="ECO:0000313" key="2">
    <source>
        <dbReference type="Proteomes" id="UP000011135"/>
    </source>
</evidence>
<proteinExistence type="predicted"/>
<reference evidence="1 2" key="1">
    <citation type="submission" date="2012-12" db="EMBL/GenBank/DDBJ databases">
        <title>Genome assembly of Fulvivirga imtechensis AK7.</title>
        <authorList>
            <person name="Nupur N."/>
            <person name="Khatri I."/>
            <person name="Kumar R."/>
            <person name="Subramanian S."/>
            <person name="Pinnaka A."/>
        </authorList>
    </citation>
    <scope>NUCLEOTIDE SEQUENCE [LARGE SCALE GENOMIC DNA]</scope>
    <source>
        <strain evidence="1 2">AK7</strain>
    </source>
</reference>
<dbReference type="STRING" id="1237149.C900_02410"/>
<comment type="caution">
    <text evidence="1">The sequence shown here is derived from an EMBL/GenBank/DDBJ whole genome shotgun (WGS) entry which is preliminary data.</text>
</comment>
<dbReference type="EMBL" id="AMZN01000034">
    <property type="protein sequence ID" value="ELR71674.1"/>
    <property type="molecule type" value="Genomic_DNA"/>
</dbReference>
<sequence length="111" mass="13127">MLWEGYVSSIDFREGTEMMLNLLIENRTSKVLANIKDMLLIDKEDQQWLQNYFLPRAMRFGFRTLAIVKPTSYFNLAAIEEISTGIREKEFKIELFDSVKDAQNWLSRELI</sequence>